<keyword evidence="2" id="KW-0276">Fatty acid metabolism</keyword>
<accession>A0A674CEV0</accession>
<dbReference type="GO" id="GO:0004467">
    <property type="term" value="F:long-chain fatty acid-CoA ligase activity"/>
    <property type="evidence" value="ECO:0007669"/>
    <property type="project" value="UniProtKB-EC"/>
</dbReference>
<dbReference type="GO" id="GO:0005811">
    <property type="term" value="C:lipid droplet"/>
    <property type="evidence" value="ECO:0007669"/>
    <property type="project" value="TreeGrafter"/>
</dbReference>
<reference evidence="7" key="1">
    <citation type="submission" date="2025-08" db="UniProtKB">
        <authorList>
            <consortium name="Ensembl"/>
        </authorList>
    </citation>
    <scope>IDENTIFICATION</scope>
</reference>
<keyword evidence="3" id="KW-0443">Lipid metabolism</keyword>
<dbReference type="GO" id="GO:0005783">
    <property type="term" value="C:endoplasmic reticulum"/>
    <property type="evidence" value="ECO:0007669"/>
    <property type="project" value="TreeGrafter"/>
</dbReference>
<dbReference type="PANTHER" id="PTHR43272">
    <property type="entry name" value="LONG-CHAIN-FATTY-ACID--COA LIGASE"/>
    <property type="match status" value="1"/>
</dbReference>
<evidence type="ECO:0000256" key="1">
    <source>
        <dbReference type="ARBA" id="ARBA00022598"/>
    </source>
</evidence>
<dbReference type="InterPro" id="IPR000873">
    <property type="entry name" value="AMP-dep_synth/lig_dom"/>
</dbReference>
<reference evidence="7" key="2">
    <citation type="submission" date="2025-09" db="UniProtKB">
        <authorList>
            <consortium name="Ensembl"/>
        </authorList>
    </citation>
    <scope>IDENTIFICATION</scope>
</reference>
<dbReference type="Gene3D" id="3.40.50.12780">
    <property type="entry name" value="N-terminal domain of ligase-like"/>
    <property type="match status" value="1"/>
</dbReference>
<dbReference type="Proteomes" id="UP000472277">
    <property type="component" value="Chromosome 31"/>
</dbReference>
<protein>
    <recommendedName>
        <fullName evidence="4">long-chain-fatty-acid--CoA ligase</fullName>
        <ecNumber evidence="4">6.2.1.3</ecNumber>
    </recommendedName>
</protein>
<dbReference type="PANTHER" id="PTHR43272:SF13">
    <property type="entry name" value="FATTY ACID COA LIGASE ACSL3"/>
    <property type="match status" value="1"/>
</dbReference>
<keyword evidence="5" id="KW-1133">Transmembrane helix</keyword>
<feature type="transmembrane region" description="Helical" evidence="5">
    <location>
        <begin position="12"/>
        <end position="33"/>
    </location>
</feature>
<dbReference type="GeneTree" id="ENSGT00940000155954"/>
<dbReference type="GO" id="GO:0035336">
    <property type="term" value="P:long-chain fatty-acyl-CoA metabolic process"/>
    <property type="evidence" value="ECO:0007669"/>
    <property type="project" value="TreeGrafter"/>
</dbReference>
<evidence type="ECO:0000256" key="5">
    <source>
        <dbReference type="SAM" id="Phobius"/>
    </source>
</evidence>
<evidence type="ECO:0000313" key="8">
    <source>
        <dbReference type="Proteomes" id="UP000472277"/>
    </source>
</evidence>
<gene>
    <name evidence="7" type="primary">ACSL3</name>
    <name evidence="7" type="synonym">LOC115169833</name>
</gene>
<dbReference type="GO" id="GO:0005886">
    <property type="term" value="C:plasma membrane"/>
    <property type="evidence" value="ECO:0007669"/>
    <property type="project" value="TreeGrafter"/>
</dbReference>
<dbReference type="Ensembl" id="ENSSTUT00000086973.1">
    <property type="protein sequence ID" value="ENSSTUP00000081726.1"/>
    <property type="gene ID" value="ENSSTUG00000035690.1"/>
</dbReference>
<evidence type="ECO:0000313" key="7">
    <source>
        <dbReference type="Ensembl" id="ENSSTUP00000081726.1"/>
    </source>
</evidence>
<organism evidence="7 8">
    <name type="scientific">Salmo trutta</name>
    <name type="common">Brown trout</name>
    <dbReference type="NCBI Taxonomy" id="8032"/>
    <lineage>
        <taxon>Eukaryota</taxon>
        <taxon>Metazoa</taxon>
        <taxon>Chordata</taxon>
        <taxon>Craniata</taxon>
        <taxon>Vertebrata</taxon>
        <taxon>Euteleostomi</taxon>
        <taxon>Actinopterygii</taxon>
        <taxon>Neopterygii</taxon>
        <taxon>Teleostei</taxon>
        <taxon>Protacanthopterygii</taxon>
        <taxon>Salmoniformes</taxon>
        <taxon>Salmonidae</taxon>
        <taxon>Salmoninae</taxon>
        <taxon>Salmo</taxon>
    </lineage>
</organism>
<dbReference type="PROSITE" id="PS00455">
    <property type="entry name" value="AMP_BINDING"/>
    <property type="match status" value="1"/>
</dbReference>
<evidence type="ECO:0000256" key="2">
    <source>
        <dbReference type="ARBA" id="ARBA00022832"/>
    </source>
</evidence>
<evidence type="ECO:0000256" key="4">
    <source>
        <dbReference type="ARBA" id="ARBA00026121"/>
    </source>
</evidence>
<dbReference type="AlphaFoldDB" id="A0A674CEV0"/>
<dbReference type="Pfam" id="PF00501">
    <property type="entry name" value="AMP-binding"/>
    <property type="match status" value="1"/>
</dbReference>
<dbReference type="GO" id="GO:0030182">
    <property type="term" value="P:neuron differentiation"/>
    <property type="evidence" value="ECO:0007669"/>
    <property type="project" value="TreeGrafter"/>
</dbReference>
<evidence type="ECO:0000256" key="3">
    <source>
        <dbReference type="ARBA" id="ARBA00023098"/>
    </source>
</evidence>
<name>A0A674CEV0_SALTR</name>
<proteinExistence type="predicted"/>
<keyword evidence="1" id="KW-0436">Ligase</keyword>
<dbReference type="InterPro" id="IPR042099">
    <property type="entry name" value="ANL_N_sf"/>
</dbReference>
<feature type="domain" description="AMP-dependent synthetase/ligase" evidence="6">
    <location>
        <begin position="122"/>
        <end position="510"/>
    </location>
</feature>
<dbReference type="SUPFAM" id="SSF56801">
    <property type="entry name" value="Acetyl-CoA synthetase-like"/>
    <property type="match status" value="1"/>
</dbReference>
<dbReference type="InterPro" id="IPR020845">
    <property type="entry name" value="AMP-binding_CS"/>
</dbReference>
<keyword evidence="8" id="KW-1185">Reference proteome</keyword>
<dbReference type="EC" id="6.2.1.3" evidence="4"/>
<evidence type="ECO:0000259" key="6">
    <source>
        <dbReference type="Pfam" id="PF00501"/>
    </source>
</evidence>
<keyword evidence="5" id="KW-0472">Membrane</keyword>
<keyword evidence="5" id="KW-0812">Transmembrane</keyword>
<sequence>MKLKEDMNPLLLQVFRSVVWVCSFITFLPWYFLSGAGTNLDRARRVKARSVSGRPAGPYRATNQVGGIHQKLVWSLHLGVDTLDKVMVHGATRFPERDCLGTREVLNEEDELQPNGKVFKKVILGEYQWMSYEETYQAAVCFGSGLAALGQRPQCNIAIFCETRAEWMIAAQACFIYNFPLVTLYSTLGGAAIAHGLNETEITHIITSKDLLHSRLMAILLEVPRLQHIIVVDSKPTSWPGFPRGIMVHNLVAVQELGGRPDNMAVARRQPLPSDIAVIMYTSGSTGIPKGVMISHSNIIAGITGMAERIPDLDETDTYIGYLPLAHVLELSAEMVCISHGCRIGYSSPQTLADQSTKIKKGSKGDTSVLKPTLMAAVPEIMDRIYKNVMTKVEEMSSVQRTLFVLAYNYKMEQMTKGYRTPLCDSLVFRKVRSLLGGHMRVLLSGGAPLSAATQRFMNICLCCPVGQGYGLTETCGAGTISEMWDYSTGRVGAPLVCSEITLKNWEEDRKKDLVKLQAGEYVSLGKVEAMLKNCPFVDNICAYANSDQSYVIGFVVPNQKQLTVLAEQRGLRGSWEEICNNPDMERDVLRIITEAALSAKLERFEIPKKIRLSAEPWTPETGLVTDAFKLKRKELKSHYQDDIERMYGGK</sequence>